<protein>
    <submittedName>
        <fullName evidence="1">Uncharacterized protein</fullName>
    </submittedName>
</protein>
<dbReference type="GeneID" id="92374494"/>
<dbReference type="AlphaFoldDB" id="A0A1G4I9N3"/>
<evidence type="ECO:0000313" key="1">
    <source>
        <dbReference type="EMBL" id="SCU68908.1"/>
    </source>
</evidence>
<organism evidence="1 2">
    <name type="scientific">Trypanosoma equiperdum</name>
    <dbReference type="NCBI Taxonomy" id="5694"/>
    <lineage>
        <taxon>Eukaryota</taxon>
        <taxon>Discoba</taxon>
        <taxon>Euglenozoa</taxon>
        <taxon>Kinetoplastea</taxon>
        <taxon>Metakinetoplastina</taxon>
        <taxon>Trypanosomatida</taxon>
        <taxon>Trypanosomatidae</taxon>
        <taxon>Trypanosoma</taxon>
    </lineage>
</organism>
<dbReference type="VEuPathDB" id="TriTrypDB:TEOVI_000055400"/>
<accession>A0A1G4I9N3</accession>
<sequence>MKFNIPFLSIYLSFLYCASCLFTESFLLSNLEEAAPVSCFRERFSLPLRQRVAREAHRSVAFLPFLPLFTTALNTHLAAVPRPVSFQELPRVQCRLLGINCYHATRVWWCGRKKRGCQKETLRVIKHTLVRVCAFAVPAE</sequence>
<dbReference type="RefSeq" id="XP_067079970.1">
    <property type="nucleotide sequence ID" value="XM_067223869.1"/>
</dbReference>
<dbReference type="EMBL" id="CZPT02001110">
    <property type="protein sequence ID" value="SCU68908.1"/>
    <property type="molecule type" value="Genomic_DNA"/>
</dbReference>
<gene>
    <name evidence="1" type="ORF">TEOVI_000055400</name>
</gene>
<dbReference type="Proteomes" id="UP000195570">
    <property type="component" value="Unassembled WGS sequence"/>
</dbReference>
<evidence type="ECO:0000313" key="2">
    <source>
        <dbReference type="Proteomes" id="UP000195570"/>
    </source>
</evidence>
<keyword evidence="2" id="KW-1185">Reference proteome</keyword>
<reference evidence="1" key="1">
    <citation type="submission" date="2016-09" db="EMBL/GenBank/DDBJ databases">
        <authorList>
            <person name="Hebert L."/>
            <person name="Moumen B."/>
        </authorList>
    </citation>
    <scope>NUCLEOTIDE SEQUENCE [LARGE SCALE GENOMIC DNA]</scope>
    <source>
        <strain evidence="1">OVI</strain>
    </source>
</reference>
<name>A0A1G4I9N3_TRYEQ</name>
<comment type="caution">
    <text evidence="1">The sequence shown here is derived from an EMBL/GenBank/DDBJ whole genome shotgun (WGS) entry which is preliminary data.</text>
</comment>
<proteinExistence type="predicted"/>